<dbReference type="NCBIfam" id="TIGR00569">
    <property type="entry name" value="ccl1"/>
    <property type="match status" value="1"/>
</dbReference>
<dbReference type="InterPro" id="IPR036915">
    <property type="entry name" value="Cyclin-like_sf"/>
</dbReference>
<dbReference type="CDD" id="cd20524">
    <property type="entry name" value="CYCLIN_CCNH_rpt1"/>
    <property type="match status" value="1"/>
</dbReference>
<evidence type="ECO:0000259" key="7">
    <source>
        <dbReference type="SMART" id="SM00385"/>
    </source>
</evidence>
<sequence length="326" mass="38614">MFHTSSQRKHWMFRNEEEIIKLRRENVTMYADKHGDSMQVEDRPLYFLTYDEERLLCRHYEHLVRDFCRKFDPPMPPSVLGTSCAYFKRFYIHNTAMDYHPKWIMYTCIYLACKVEEFNVSIMQFVGNLPNNREKATELILNHELLIMQHLNFNLTVHNPFRPLEGFLIDIKTRVLHIADTEVLRKKAEEFIYRSLATDACLLFAPSQIALAAVLHSASKKGVNLDKYVTDSLVGKGNSDTLKQMVEQLKKVRFMVKHIEPLNPTKIQELEEKLQKCRNQELDPESQIYKKKLEEKLLAEEEETYIKRQLLSEETKRSEDQFLMSV</sequence>
<dbReference type="InterPro" id="IPR043198">
    <property type="entry name" value="Cyclin/Ssn8"/>
</dbReference>
<feature type="domain" description="Cyclin-like" evidence="7">
    <location>
        <begin position="62"/>
        <end position="149"/>
    </location>
</feature>
<gene>
    <name evidence="9" type="primary">LOC100374142</name>
</gene>
<reference evidence="9" key="1">
    <citation type="submission" date="2025-08" db="UniProtKB">
        <authorList>
            <consortium name="RefSeq"/>
        </authorList>
    </citation>
    <scope>IDENTIFICATION</scope>
    <source>
        <tissue evidence="9">Testes</tissue>
    </source>
</reference>
<comment type="function">
    <text evidence="4">Regulates CDK7, the catalytic subunit of the CDK-activating kinase (CAK) enzymatic complex. CAK activates the cyclin-associated kinases CDK1, CDK2, CDK4 and CDK6 by threonine phosphorylation. CAK complexed to the core-TFIIH basal transcription factor activates RNA polymerase II by serine phosphorylation of the repetitive C-terminal domain (CTD) of its large subunit (POLR2A), allowing its escape from the promoter and elongation of the transcripts. Involved in cell cycle control and in RNA transcription by RNA polymerase II. Its expression and activity are constant throughout the cell cycle.</text>
</comment>
<evidence type="ECO:0000256" key="4">
    <source>
        <dbReference type="ARBA" id="ARBA00025343"/>
    </source>
</evidence>
<name>A0ABM0MTD8_SACKO</name>
<proteinExistence type="inferred from homology"/>
<protein>
    <recommendedName>
        <fullName evidence="2">Cyclin-H</fullName>
    </recommendedName>
</protein>
<evidence type="ECO:0000313" key="8">
    <source>
        <dbReference type="Proteomes" id="UP000694865"/>
    </source>
</evidence>
<keyword evidence="3 6" id="KW-0195">Cyclin</keyword>
<evidence type="ECO:0000256" key="1">
    <source>
        <dbReference type="ARBA" id="ARBA00008638"/>
    </source>
</evidence>
<keyword evidence="8" id="KW-1185">Reference proteome</keyword>
<evidence type="ECO:0000313" key="9">
    <source>
        <dbReference type="RefSeq" id="XP_006823279.1"/>
    </source>
</evidence>
<dbReference type="InterPro" id="IPR013763">
    <property type="entry name" value="Cyclin-like_dom"/>
</dbReference>
<dbReference type="SMART" id="SM00385">
    <property type="entry name" value="CYCLIN"/>
    <property type="match status" value="1"/>
</dbReference>
<dbReference type="RefSeq" id="XP_006823279.1">
    <property type="nucleotide sequence ID" value="XM_006823216.1"/>
</dbReference>
<evidence type="ECO:0000256" key="5">
    <source>
        <dbReference type="ARBA" id="ARBA00026042"/>
    </source>
</evidence>
<accession>A0ABM0MTD8</accession>
<dbReference type="InterPro" id="IPR027081">
    <property type="entry name" value="CyclinH/Ccl1"/>
</dbReference>
<dbReference type="PANTHER" id="PTHR10026">
    <property type="entry name" value="CYCLIN"/>
    <property type="match status" value="1"/>
</dbReference>
<dbReference type="SUPFAM" id="SSF47954">
    <property type="entry name" value="Cyclin-like"/>
    <property type="match status" value="2"/>
</dbReference>
<comment type="similarity">
    <text evidence="1">Belongs to the cyclin family. Cyclin C subfamily.</text>
</comment>
<dbReference type="Pfam" id="PF16899">
    <property type="entry name" value="Cyclin_C_2"/>
    <property type="match status" value="1"/>
</dbReference>
<dbReference type="GeneID" id="100374142"/>
<dbReference type="InterPro" id="IPR031658">
    <property type="entry name" value="Cyclin_C_2"/>
</dbReference>
<dbReference type="Pfam" id="PF00134">
    <property type="entry name" value="Cyclin_N"/>
    <property type="match status" value="1"/>
</dbReference>
<evidence type="ECO:0000256" key="3">
    <source>
        <dbReference type="ARBA" id="ARBA00023127"/>
    </source>
</evidence>
<organism evidence="8 9">
    <name type="scientific">Saccoglossus kowalevskii</name>
    <name type="common">Acorn worm</name>
    <dbReference type="NCBI Taxonomy" id="10224"/>
    <lineage>
        <taxon>Eukaryota</taxon>
        <taxon>Metazoa</taxon>
        <taxon>Hemichordata</taxon>
        <taxon>Enteropneusta</taxon>
        <taxon>Harrimaniidae</taxon>
        <taxon>Saccoglossus</taxon>
    </lineage>
</organism>
<dbReference type="CDD" id="cd20525">
    <property type="entry name" value="CYCLIN_CCNH_rpt2"/>
    <property type="match status" value="1"/>
</dbReference>
<comment type="subunit">
    <text evidence="5">Associates primarily with CDK7 and MAT1 to form the CAK complex. CAK can further associate with the core-TFIIH to form the TFIIH basal transcription factor.</text>
</comment>
<evidence type="ECO:0000256" key="6">
    <source>
        <dbReference type="RuleBase" id="RU000383"/>
    </source>
</evidence>
<dbReference type="Proteomes" id="UP000694865">
    <property type="component" value="Unplaced"/>
</dbReference>
<evidence type="ECO:0000256" key="2">
    <source>
        <dbReference type="ARBA" id="ARBA00019496"/>
    </source>
</evidence>
<dbReference type="Gene3D" id="1.10.472.10">
    <property type="entry name" value="Cyclin-like"/>
    <property type="match status" value="2"/>
</dbReference>
<dbReference type="InterPro" id="IPR006671">
    <property type="entry name" value="Cyclin_N"/>
</dbReference>